<dbReference type="PANTHER" id="PTHR37164">
    <property type="entry name" value="BACTERIOHEMERYTHRIN"/>
    <property type="match status" value="1"/>
</dbReference>
<keyword evidence="2" id="KW-0813">Transport</keyword>
<feature type="domain" description="Hemerythrin-like" evidence="5">
    <location>
        <begin position="20"/>
        <end position="137"/>
    </location>
</feature>
<dbReference type="RefSeq" id="WP_100265433.1">
    <property type="nucleotide sequence ID" value="NZ_CP018800.1"/>
</dbReference>
<dbReference type="InterPro" id="IPR012312">
    <property type="entry name" value="Hemerythrin-like"/>
</dbReference>
<name>A0A2K8L419_9PROT</name>
<dbReference type="KEGG" id="mfn:Ga0123462_1173"/>
<evidence type="ECO:0000313" key="6">
    <source>
        <dbReference type="EMBL" id="ATX82037.1"/>
    </source>
</evidence>
<evidence type="ECO:0000256" key="2">
    <source>
        <dbReference type="ARBA" id="ARBA00022621"/>
    </source>
</evidence>
<dbReference type="InterPro" id="IPR050669">
    <property type="entry name" value="Hemerythrin"/>
</dbReference>
<organism evidence="6 7">
    <name type="scientific">Mariprofundus ferrinatatus</name>
    <dbReference type="NCBI Taxonomy" id="1921087"/>
    <lineage>
        <taxon>Bacteria</taxon>
        <taxon>Pseudomonadati</taxon>
        <taxon>Pseudomonadota</taxon>
        <taxon>Candidatius Mariprofundia</taxon>
        <taxon>Mariprofundales</taxon>
        <taxon>Mariprofundaceae</taxon>
        <taxon>Mariprofundus</taxon>
    </lineage>
</organism>
<keyword evidence="7" id="KW-1185">Reference proteome</keyword>
<keyword evidence="3" id="KW-0479">Metal-binding</keyword>
<dbReference type="Gene3D" id="1.20.120.50">
    <property type="entry name" value="Hemerythrin-like"/>
    <property type="match status" value="1"/>
</dbReference>
<keyword evidence="2" id="KW-0561">Oxygen transport</keyword>
<dbReference type="PANTHER" id="PTHR37164:SF1">
    <property type="entry name" value="BACTERIOHEMERYTHRIN"/>
    <property type="match status" value="1"/>
</dbReference>
<evidence type="ECO:0000256" key="1">
    <source>
        <dbReference type="ARBA" id="ARBA00010587"/>
    </source>
</evidence>
<sequence>MEGAPWRIAWSDALSMSNPEIDAEHKQFVQRVNEFNDAIVSRREKEDVLNIMMQMLDEAVAHFAHEEDLFEEKGFPSAEAHVQAHVELTETFVQILKDIQDTEFSREWIEMGLKIKNLLVEHVLVEHVLVEDTQYIDYLRTDK</sequence>
<evidence type="ECO:0000256" key="4">
    <source>
        <dbReference type="ARBA" id="ARBA00023004"/>
    </source>
</evidence>
<dbReference type="EMBL" id="CP018800">
    <property type="protein sequence ID" value="ATX82037.1"/>
    <property type="molecule type" value="Genomic_DNA"/>
</dbReference>
<dbReference type="OrthoDB" id="9765238at2"/>
<protein>
    <submittedName>
        <fullName evidence="6">Hemerythrin-like metal-binding domain protein</fullName>
    </submittedName>
</protein>
<comment type="similarity">
    <text evidence="1">Belongs to the hemerythrin family.</text>
</comment>
<dbReference type="Proteomes" id="UP000231637">
    <property type="component" value="Chromosome"/>
</dbReference>
<evidence type="ECO:0000259" key="5">
    <source>
        <dbReference type="Pfam" id="PF01814"/>
    </source>
</evidence>
<keyword evidence="4" id="KW-0408">Iron</keyword>
<reference evidence="6 7" key="1">
    <citation type="submission" date="2016-12" db="EMBL/GenBank/DDBJ databases">
        <title>Isolation and genomic insights into novel planktonic Zetaproteobacteria from stratified waters of the Chesapeake Bay.</title>
        <authorList>
            <person name="McAllister S.M."/>
            <person name="Kato S."/>
            <person name="Chan C.S."/>
            <person name="Chiu B.K."/>
            <person name="Field E.K."/>
        </authorList>
    </citation>
    <scope>NUCLEOTIDE SEQUENCE [LARGE SCALE GENOMIC DNA]</scope>
    <source>
        <strain evidence="6 7">CP-8</strain>
    </source>
</reference>
<dbReference type="AlphaFoldDB" id="A0A2K8L419"/>
<dbReference type="PROSITE" id="PS00550">
    <property type="entry name" value="HEMERYTHRINS"/>
    <property type="match status" value="1"/>
</dbReference>
<evidence type="ECO:0000313" key="7">
    <source>
        <dbReference type="Proteomes" id="UP000231637"/>
    </source>
</evidence>
<dbReference type="GO" id="GO:0005344">
    <property type="term" value="F:oxygen carrier activity"/>
    <property type="evidence" value="ECO:0007669"/>
    <property type="project" value="UniProtKB-KW"/>
</dbReference>
<dbReference type="NCBIfam" id="TIGR02481">
    <property type="entry name" value="hemeryth_dom"/>
    <property type="match status" value="1"/>
</dbReference>
<evidence type="ECO:0000256" key="3">
    <source>
        <dbReference type="ARBA" id="ARBA00022723"/>
    </source>
</evidence>
<dbReference type="InterPro" id="IPR035938">
    <property type="entry name" value="Hemerythrin-like_sf"/>
</dbReference>
<dbReference type="CDD" id="cd12107">
    <property type="entry name" value="Hemerythrin"/>
    <property type="match status" value="1"/>
</dbReference>
<gene>
    <name evidence="6" type="ORF">Ga0123462_1173</name>
</gene>
<accession>A0A2K8L419</accession>
<dbReference type="InterPro" id="IPR016131">
    <property type="entry name" value="Haemerythrin_Fe_BS"/>
</dbReference>
<dbReference type="Pfam" id="PF01814">
    <property type="entry name" value="Hemerythrin"/>
    <property type="match status" value="1"/>
</dbReference>
<dbReference type="SUPFAM" id="SSF47188">
    <property type="entry name" value="Hemerythrin-like"/>
    <property type="match status" value="1"/>
</dbReference>
<dbReference type="InterPro" id="IPR012827">
    <property type="entry name" value="Hemerythrin_metal-bd"/>
</dbReference>
<dbReference type="GO" id="GO:0046872">
    <property type="term" value="F:metal ion binding"/>
    <property type="evidence" value="ECO:0007669"/>
    <property type="project" value="UniProtKB-KW"/>
</dbReference>
<proteinExistence type="inferred from homology"/>